<accession>Q8EWB9</accession>
<name>Q8EWB9_MALP2</name>
<keyword evidence="2" id="KW-1185">Reference proteome</keyword>
<dbReference type="KEGG" id="mpe:MYPE2850"/>
<dbReference type="STRING" id="272633.gene:10731388"/>
<reference evidence="1 2" key="1">
    <citation type="journal article" date="2002" name="Nucleic Acids Res.">
        <title>The complete genomic sequence of Mycoplasma penetrans, an intracellular bacterial pathogen in humans.</title>
        <authorList>
            <person name="Sasaki Y."/>
            <person name="Ishikawa J."/>
            <person name="Yamashita A."/>
            <person name="Oshima K."/>
            <person name="Kenri T."/>
            <person name="Furuya K."/>
            <person name="Yoshino C."/>
            <person name="Horino A."/>
            <person name="Shiba T."/>
            <person name="Sasaki T."/>
            <person name="Hattori M."/>
        </authorList>
    </citation>
    <scope>NUCLEOTIDE SEQUENCE [LARGE SCALE GENOMIC DNA]</scope>
    <source>
        <strain evidence="1 2">HF-2</strain>
    </source>
</reference>
<evidence type="ECO:0000313" key="1">
    <source>
        <dbReference type="EMBL" id="BAC44077.1"/>
    </source>
</evidence>
<dbReference type="HOGENOM" id="CLU_2700821_0_0_14"/>
<gene>
    <name evidence="1" type="ordered locus">MYPE2850</name>
</gene>
<dbReference type="AlphaFoldDB" id="Q8EWB9"/>
<dbReference type="InParanoid" id="Q8EWB9"/>
<organism evidence="1 2">
    <name type="scientific">Malacoplasma penetrans (strain HF-2)</name>
    <name type="common">Mycoplasma penetrans</name>
    <dbReference type="NCBI Taxonomy" id="272633"/>
    <lineage>
        <taxon>Bacteria</taxon>
        <taxon>Bacillati</taxon>
        <taxon>Mycoplasmatota</taxon>
        <taxon>Mycoplasmoidales</taxon>
        <taxon>Mycoplasmoidaceae</taxon>
        <taxon>Malacoplasma</taxon>
    </lineage>
</organism>
<dbReference type="Proteomes" id="UP000002522">
    <property type="component" value="Chromosome"/>
</dbReference>
<evidence type="ECO:0000313" key="2">
    <source>
        <dbReference type="Proteomes" id="UP000002522"/>
    </source>
</evidence>
<proteinExistence type="predicted"/>
<protein>
    <submittedName>
        <fullName evidence="1">Uncharacterized protein</fullName>
    </submittedName>
</protein>
<sequence>MFLNENIFLDIVVDKKCINTDIAIEKRTDNKTTRKKSDKLVKSKKGVIRLCKFIIFDLGLINDIHFYYYKYIE</sequence>
<dbReference type="EMBL" id="BA000026">
    <property type="protein sequence ID" value="BAC44077.1"/>
    <property type="molecule type" value="Genomic_DNA"/>
</dbReference>